<proteinExistence type="predicted"/>
<dbReference type="PANTHER" id="PTHR33303:SF2">
    <property type="entry name" value="COA-BINDING DOMAIN-CONTAINING PROTEIN"/>
    <property type="match status" value="1"/>
</dbReference>
<feature type="domain" description="CoA-binding" evidence="2">
    <location>
        <begin position="14"/>
        <end position="107"/>
    </location>
</feature>
<evidence type="ECO:0000259" key="2">
    <source>
        <dbReference type="SMART" id="SM00881"/>
    </source>
</evidence>
<gene>
    <name evidence="3" type="ORF">DFH07DRAFT_434685</name>
</gene>
<dbReference type="PANTHER" id="PTHR33303">
    <property type="entry name" value="CYTOPLASMIC PROTEIN-RELATED"/>
    <property type="match status" value="1"/>
</dbReference>
<evidence type="ECO:0000313" key="4">
    <source>
        <dbReference type="Proteomes" id="UP001215280"/>
    </source>
</evidence>
<organism evidence="3 4">
    <name type="scientific">Mycena maculata</name>
    <dbReference type="NCBI Taxonomy" id="230809"/>
    <lineage>
        <taxon>Eukaryota</taxon>
        <taxon>Fungi</taxon>
        <taxon>Dikarya</taxon>
        <taxon>Basidiomycota</taxon>
        <taxon>Agaricomycotina</taxon>
        <taxon>Agaricomycetes</taxon>
        <taxon>Agaricomycetidae</taxon>
        <taxon>Agaricales</taxon>
        <taxon>Marasmiineae</taxon>
        <taxon>Mycenaceae</taxon>
        <taxon>Mycena</taxon>
    </lineage>
</organism>
<sequence length="407" mass="42687">MSTSPTLAQKEARFLSAPKFAVVGASSTISKNGFKALKFLVDRHKDVVPINPNVTEVLDIPALKTLSELPDPTHTSVSIVTQPAVTLKILQDAKALGIFALWLQPGAEDDAVIEFIEADAQFADRCVYRAHALHVSTSSPANTTEALTLHEDISSPCLFKEPEIPSVPSANAAATMASKEVSVATTSQAAQTNVVPTLQQKEARFLSASKFAVVGASSTNGSKNGSKALTWLLEHHKDVVPINLKAPVAIQGIPSIKTLSDLPDGQNTSVCVVVPPKATLEILKQAKALGIFALWLQPGAEDDAVVEFLEADAGFAARCVYRAHSLHVSTSTQAKTTEALTLHEDVSSPCLFKVPTTETVPSVVAPLAAAPAVVAGAKHEISSPPGTPPVSKSLKLAPDSSVIRASA</sequence>
<dbReference type="Gene3D" id="3.40.50.720">
    <property type="entry name" value="NAD(P)-binding Rossmann-like Domain"/>
    <property type="match status" value="2"/>
</dbReference>
<comment type="caution">
    <text evidence="3">The sequence shown here is derived from an EMBL/GenBank/DDBJ whole genome shotgun (WGS) entry which is preliminary data.</text>
</comment>
<accession>A0AAD7NYP3</accession>
<keyword evidence="4" id="KW-1185">Reference proteome</keyword>
<dbReference type="Proteomes" id="UP001215280">
    <property type="component" value="Unassembled WGS sequence"/>
</dbReference>
<feature type="region of interest" description="Disordered" evidence="1">
    <location>
        <begin position="379"/>
        <end position="407"/>
    </location>
</feature>
<dbReference type="SUPFAM" id="SSF51735">
    <property type="entry name" value="NAD(P)-binding Rossmann-fold domains"/>
    <property type="match status" value="2"/>
</dbReference>
<dbReference type="SMART" id="SM00881">
    <property type="entry name" value="CoA_binding"/>
    <property type="match status" value="2"/>
</dbReference>
<reference evidence="3" key="1">
    <citation type="submission" date="2023-03" db="EMBL/GenBank/DDBJ databases">
        <title>Massive genome expansion in bonnet fungi (Mycena s.s.) driven by repeated elements and novel gene families across ecological guilds.</title>
        <authorList>
            <consortium name="Lawrence Berkeley National Laboratory"/>
            <person name="Harder C.B."/>
            <person name="Miyauchi S."/>
            <person name="Viragh M."/>
            <person name="Kuo A."/>
            <person name="Thoen E."/>
            <person name="Andreopoulos B."/>
            <person name="Lu D."/>
            <person name="Skrede I."/>
            <person name="Drula E."/>
            <person name="Henrissat B."/>
            <person name="Morin E."/>
            <person name="Kohler A."/>
            <person name="Barry K."/>
            <person name="LaButti K."/>
            <person name="Morin E."/>
            <person name="Salamov A."/>
            <person name="Lipzen A."/>
            <person name="Mereny Z."/>
            <person name="Hegedus B."/>
            <person name="Baldrian P."/>
            <person name="Stursova M."/>
            <person name="Weitz H."/>
            <person name="Taylor A."/>
            <person name="Grigoriev I.V."/>
            <person name="Nagy L.G."/>
            <person name="Martin F."/>
            <person name="Kauserud H."/>
        </authorList>
    </citation>
    <scope>NUCLEOTIDE SEQUENCE</scope>
    <source>
        <strain evidence="3">CBHHK188m</strain>
    </source>
</reference>
<dbReference type="EMBL" id="JARJLG010000005">
    <property type="protein sequence ID" value="KAJ7780566.1"/>
    <property type="molecule type" value="Genomic_DNA"/>
</dbReference>
<name>A0AAD7NYP3_9AGAR</name>
<dbReference type="AlphaFoldDB" id="A0AAD7NYP3"/>
<dbReference type="Pfam" id="PF13380">
    <property type="entry name" value="CoA_binding_2"/>
    <property type="match status" value="2"/>
</dbReference>
<dbReference type="InterPro" id="IPR036291">
    <property type="entry name" value="NAD(P)-bd_dom_sf"/>
</dbReference>
<dbReference type="InterPro" id="IPR003781">
    <property type="entry name" value="CoA-bd"/>
</dbReference>
<feature type="domain" description="CoA-binding" evidence="2">
    <location>
        <begin position="205"/>
        <end position="300"/>
    </location>
</feature>
<evidence type="ECO:0000313" key="3">
    <source>
        <dbReference type="EMBL" id="KAJ7780566.1"/>
    </source>
</evidence>
<evidence type="ECO:0000256" key="1">
    <source>
        <dbReference type="SAM" id="MobiDB-lite"/>
    </source>
</evidence>
<protein>
    <submittedName>
        <fullName evidence="3">CoA binding domain-containing protein</fullName>
    </submittedName>
</protein>